<evidence type="ECO:0000313" key="1">
    <source>
        <dbReference type="EMBL" id="KAA8820740.1"/>
    </source>
</evidence>
<dbReference type="AlphaFoldDB" id="A0A5J5DYA8"/>
<organism evidence="2 3">
    <name type="scientific">Bifidobacterium vespertilionis</name>
    <dbReference type="NCBI Taxonomy" id="2562524"/>
    <lineage>
        <taxon>Bacteria</taxon>
        <taxon>Bacillati</taxon>
        <taxon>Actinomycetota</taxon>
        <taxon>Actinomycetes</taxon>
        <taxon>Bifidobacteriales</taxon>
        <taxon>Bifidobacteriaceae</taxon>
        <taxon>Bifidobacterium</taxon>
    </lineage>
</organism>
<reference evidence="3 4" key="1">
    <citation type="journal article" date="2019" name="Syst. Appl. Microbiol.">
        <title>Characterization of Bifidobacterium species in feaces of the Egyptian fruit bat: Description of B. vespertilionis sp. nov. and B. rousetti sp. nov.</title>
        <authorList>
            <person name="Modesto M."/>
            <person name="Satti M."/>
            <person name="Watanabe K."/>
            <person name="Puglisi E."/>
            <person name="Morelli L."/>
            <person name="Huang C.-H."/>
            <person name="Liou J.-S."/>
            <person name="Miyashita M."/>
            <person name="Tamura T."/>
            <person name="Saito S."/>
            <person name="Mori K."/>
            <person name="Huang L."/>
            <person name="Sciavilla P."/>
            <person name="Sandri C."/>
            <person name="Spiezio C."/>
            <person name="Vitali F."/>
            <person name="Cavalieri D."/>
            <person name="Perpetuini G."/>
            <person name="Tofalo R."/>
            <person name="Bonetti A."/>
            <person name="Arita M."/>
            <person name="Mattarelli P."/>
        </authorList>
    </citation>
    <scope>NUCLEOTIDE SEQUENCE [LARGE SCALE GENOMIC DNA]</scope>
    <source>
        <strain evidence="1 4">RST16</strain>
        <strain evidence="2 3">RST8</strain>
    </source>
</reference>
<evidence type="ECO:0000313" key="4">
    <source>
        <dbReference type="Proteomes" id="UP000374630"/>
    </source>
</evidence>
<gene>
    <name evidence="2" type="ORF">EM848_10150</name>
    <name evidence="1" type="ORF">EMO90_06030</name>
</gene>
<keyword evidence="4" id="KW-1185">Reference proteome</keyword>
<evidence type="ECO:0000313" key="3">
    <source>
        <dbReference type="Proteomes" id="UP000345527"/>
    </source>
</evidence>
<accession>A0A5J5DYA8</accession>
<proteinExistence type="predicted"/>
<sequence length="175" mass="20351">MTGEQLSAFLSEPRFSVYRNYVTERYQKLEQSDVERYATELYRWNVSASAMVMAHISYVEVFVRNSIDRVIRKWLAAQNVSGFSDWVGARPVDPIGRIRSLVNTADRDYLEAARINALNRQKQWRSEQRHPRHGDRANRDDVFAQLTFGTWDGMLSRSMNDTELMEVLMGGVSCY</sequence>
<comment type="caution">
    <text evidence="2">The sequence shown here is derived from an EMBL/GenBank/DDBJ whole genome shotgun (WGS) entry which is preliminary data.</text>
</comment>
<name>A0A5J5DYA8_9BIFI</name>
<dbReference type="RefSeq" id="WP_150394991.1">
    <property type="nucleotide sequence ID" value="NZ_RZNZ01000007.1"/>
</dbReference>
<dbReference type="Proteomes" id="UP000374630">
    <property type="component" value="Unassembled WGS sequence"/>
</dbReference>
<dbReference type="EMBL" id="RZNZ01000007">
    <property type="protein sequence ID" value="KAA8820740.1"/>
    <property type="molecule type" value="Genomic_DNA"/>
</dbReference>
<dbReference type="Proteomes" id="UP000345527">
    <property type="component" value="Unassembled WGS sequence"/>
</dbReference>
<protein>
    <submittedName>
        <fullName evidence="2">Uncharacterized protein</fullName>
    </submittedName>
</protein>
<dbReference type="EMBL" id="RZOA01000024">
    <property type="protein sequence ID" value="KAA8821813.1"/>
    <property type="molecule type" value="Genomic_DNA"/>
</dbReference>
<evidence type="ECO:0000313" key="2">
    <source>
        <dbReference type="EMBL" id="KAA8821813.1"/>
    </source>
</evidence>